<keyword evidence="1" id="KW-1133">Transmembrane helix</keyword>
<organism evidence="2 3">
    <name type="scientific">Chaetomium fimeti</name>
    <dbReference type="NCBI Taxonomy" id="1854472"/>
    <lineage>
        <taxon>Eukaryota</taxon>
        <taxon>Fungi</taxon>
        <taxon>Dikarya</taxon>
        <taxon>Ascomycota</taxon>
        <taxon>Pezizomycotina</taxon>
        <taxon>Sordariomycetes</taxon>
        <taxon>Sordariomycetidae</taxon>
        <taxon>Sordariales</taxon>
        <taxon>Chaetomiaceae</taxon>
        <taxon>Chaetomium</taxon>
    </lineage>
</organism>
<evidence type="ECO:0000256" key="1">
    <source>
        <dbReference type="SAM" id="Phobius"/>
    </source>
</evidence>
<name>A0AAE0LVX8_9PEZI</name>
<proteinExistence type="predicted"/>
<dbReference type="GeneID" id="87845797"/>
<accession>A0AAE0LVX8</accession>
<evidence type="ECO:0000313" key="2">
    <source>
        <dbReference type="EMBL" id="KAK3298834.1"/>
    </source>
</evidence>
<evidence type="ECO:0000313" key="3">
    <source>
        <dbReference type="Proteomes" id="UP001278766"/>
    </source>
</evidence>
<comment type="caution">
    <text evidence="2">The sequence shown here is derived from an EMBL/GenBank/DDBJ whole genome shotgun (WGS) entry which is preliminary data.</text>
</comment>
<keyword evidence="3" id="KW-1185">Reference proteome</keyword>
<keyword evidence="1" id="KW-0472">Membrane</keyword>
<keyword evidence="1" id="KW-0812">Transmembrane</keyword>
<dbReference type="Proteomes" id="UP001278766">
    <property type="component" value="Unassembled WGS sequence"/>
</dbReference>
<dbReference type="RefSeq" id="XP_062662348.1">
    <property type="nucleotide sequence ID" value="XM_062808849.1"/>
</dbReference>
<protein>
    <submittedName>
        <fullName evidence="2">Uncharacterized protein</fullName>
    </submittedName>
</protein>
<sequence>MKKVSSVNTVYLGFQVILFFYFYSRGWLTCALGVRLLLLMVAHGVAAPENEPISIACVASCVNPCNRNPGGLIALGDNSLTPIWKVLFIDPSVALPASSRVRQQISRRCELSHVPHPRCIYPSLLPDSATSKPSRK</sequence>
<feature type="transmembrane region" description="Helical" evidence="1">
    <location>
        <begin position="12"/>
        <end position="34"/>
    </location>
</feature>
<gene>
    <name evidence="2" type="ORF">B0H64DRAFT_83681</name>
</gene>
<reference evidence="2" key="2">
    <citation type="submission" date="2023-06" db="EMBL/GenBank/DDBJ databases">
        <authorList>
            <consortium name="Lawrence Berkeley National Laboratory"/>
            <person name="Haridas S."/>
            <person name="Hensen N."/>
            <person name="Bonometti L."/>
            <person name="Westerberg I."/>
            <person name="Brannstrom I.O."/>
            <person name="Guillou S."/>
            <person name="Cros-Aarteil S."/>
            <person name="Calhoun S."/>
            <person name="Kuo A."/>
            <person name="Mondo S."/>
            <person name="Pangilinan J."/>
            <person name="Riley R."/>
            <person name="Labutti K."/>
            <person name="Andreopoulos B."/>
            <person name="Lipzen A."/>
            <person name="Chen C."/>
            <person name="Yanf M."/>
            <person name="Daum C."/>
            <person name="Ng V."/>
            <person name="Clum A."/>
            <person name="Steindorff A."/>
            <person name="Ohm R."/>
            <person name="Martin F."/>
            <person name="Silar P."/>
            <person name="Natvig D."/>
            <person name="Lalanne C."/>
            <person name="Gautier V."/>
            <person name="Ament-Velasquez S.L."/>
            <person name="Kruys A."/>
            <person name="Hutchinson M.I."/>
            <person name="Powell A.J."/>
            <person name="Barry K."/>
            <person name="Miller A.N."/>
            <person name="Grigoriev I.V."/>
            <person name="Debuchy R."/>
            <person name="Gladieux P."/>
            <person name="Thoren M.H."/>
            <person name="Johannesson H."/>
        </authorList>
    </citation>
    <scope>NUCLEOTIDE SEQUENCE</scope>
    <source>
        <strain evidence="2">CBS 168.71</strain>
    </source>
</reference>
<dbReference type="AlphaFoldDB" id="A0AAE0LVX8"/>
<dbReference type="EMBL" id="JAUEPN010000002">
    <property type="protein sequence ID" value="KAK3298834.1"/>
    <property type="molecule type" value="Genomic_DNA"/>
</dbReference>
<reference evidence="2" key="1">
    <citation type="journal article" date="2023" name="Mol. Phylogenet. Evol.">
        <title>Genome-scale phylogeny and comparative genomics of the fungal order Sordariales.</title>
        <authorList>
            <person name="Hensen N."/>
            <person name="Bonometti L."/>
            <person name="Westerberg I."/>
            <person name="Brannstrom I.O."/>
            <person name="Guillou S."/>
            <person name="Cros-Aarteil S."/>
            <person name="Calhoun S."/>
            <person name="Haridas S."/>
            <person name="Kuo A."/>
            <person name="Mondo S."/>
            <person name="Pangilinan J."/>
            <person name="Riley R."/>
            <person name="LaButti K."/>
            <person name="Andreopoulos B."/>
            <person name="Lipzen A."/>
            <person name="Chen C."/>
            <person name="Yan M."/>
            <person name="Daum C."/>
            <person name="Ng V."/>
            <person name="Clum A."/>
            <person name="Steindorff A."/>
            <person name="Ohm R.A."/>
            <person name="Martin F."/>
            <person name="Silar P."/>
            <person name="Natvig D.O."/>
            <person name="Lalanne C."/>
            <person name="Gautier V."/>
            <person name="Ament-Velasquez S.L."/>
            <person name="Kruys A."/>
            <person name="Hutchinson M.I."/>
            <person name="Powell A.J."/>
            <person name="Barry K."/>
            <person name="Miller A.N."/>
            <person name="Grigoriev I.V."/>
            <person name="Debuchy R."/>
            <person name="Gladieux P."/>
            <person name="Hiltunen Thoren M."/>
            <person name="Johannesson H."/>
        </authorList>
    </citation>
    <scope>NUCLEOTIDE SEQUENCE</scope>
    <source>
        <strain evidence="2">CBS 168.71</strain>
    </source>
</reference>